<evidence type="ECO:0000256" key="9">
    <source>
        <dbReference type="ARBA" id="ARBA00029803"/>
    </source>
</evidence>
<feature type="domain" description="SAM-dependent MTase TRM10-type" evidence="10">
    <location>
        <begin position="179"/>
        <end position="374"/>
    </location>
</feature>
<reference evidence="11" key="1">
    <citation type="submission" date="2021-02" db="EMBL/GenBank/DDBJ databases">
        <authorList>
            <person name="Nowell W R."/>
        </authorList>
    </citation>
    <scope>NUCLEOTIDE SEQUENCE</scope>
</reference>
<evidence type="ECO:0000256" key="8">
    <source>
        <dbReference type="ARBA" id="ARBA00023128"/>
    </source>
</evidence>
<dbReference type="PANTHER" id="PTHR13563">
    <property type="entry name" value="TRNA (GUANINE-9-) METHYLTRANSFERASE"/>
    <property type="match status" value="1"/>
</dbReference>
<gene>
    <name evidence="11" type="ORF">XAT740_LOCUS51001</name>
</gene>
<evidence type="ECO:0000313" key="11">
    <source>
        <dbReference type="EMBL" id="CAF1626664.1"/>
    </source>
</evidence>
<evidence type="ECO:0000256" key="5">
    <source>
        <dbReference type="ARBA" id="ARBA00022694"/>
    </source>
</evidence>
<dbReference type="GO" id="GO:0008168">
    <property type="term" value="F:methyltransferase activity"/>
    <property type="evidence" value="ECO:0007669"/>
    <property type="project" value="UniProtKB-KW"/>
</dbReference>
<dbReference type="Gene3D" id="3.40.1280.30">
    <property type="match status" value="1"/>
</dbReference>
<keyword evidence="12" id="KW-1185">Reference proteome</keyword>
<dbReference type="GO" id="GO:0097745">
    <property type="term" value="P:mitochondrial tRNA 5'-end processing"/>
    <property type="evidence" value="ECO:0007669"/>
    <property type="project" value="TreeGrafter"/>
</dbReference>
<organism evidence="11 12">
    <name type="scientific">Adineta ricciae</name>
    <name type="common">Rotifer</name>
    <dbReference type="NCBI Taxonomy" id="249248"/>
    <lineage>
        <taxon>Eukaryota</taxon>
        <taxon>Metazoa</taxon>
        <taxon>Spiralia</taxon>
        <taxon>Gnathifera</taxon>
        <taxon>Rotifera</taxon>
        <taxon>Eurotatoria</taxon>
        <taxon>Bdelloidea</taxon>
        <taxon>Adinetida</taxon>
        <taxon>Adinetidae</taxon>
        <taxon>Adineta</taxon>
    </lineage>
</organism>
<proteinExistence type="predicted"/>
<keyword evidence="5" id="KW-0819">tRNA processing</keyword>
<dbReference type="CDD" id="cd18102">
    <property type="entry name" value="Trm10_MRRP1"/>
    <property type="match status" value="1"/>
</dbReference>
<evidence type="ECO:0000256" key="1">
    <source>
        <dbReference type="ARBA" id="ARBA00004173"/>
    </source>
</evidence>
<dbReference type="PROSITE" id="PS51675">
    <property type="entry name" value="SAM_MT_TRM10"/>
    <property type="match status" value="1"/>
</dbReference>
<accession>A0A816CTC3</accession>
<keyword evidence="4" id="KW-0949">S-adenosyl-L-methionine</keyword>
<dbReference type="GO" id="GO:0070131">
    <property type="term" value="P:positive regulation of mitochondrial translation"/>
    <property type="evidence" value="ECO:0007669"/>
    <property type="project" value="TreeGrafter"/>
</dbReference>
<dbReference type="AlphaFoldDB" id="A0A816CTC3"/>
<dbReference type="Proteomes" id="UP000663828">
    <property type="component" value="Unassembled WGS sequence"/>
</dbReference>
<keyword evidence="8" id="KW-0496">Mitochondrion</keyword>
<dbReference type="PANTHER" id="PTHR13563:SF5">
    <property type="entry name" value="TRNA METHYLTRANSFERASE 10 HOMOLOG C"/>
    <property type="match status" value="1"/>
</dbReference>
<evidence type="ECO:0000256" key="4">
    <source>
        <dbReference type="ARBA" id="ARBA00022691"/>
    </source>
</evidence>
<comment type="subcellular location">
    <subcellularLocation>
        <location evidence="1">Mitochondrion</location>
    </subcellularLocation>
</comment>
<name>A0A816CTC3_ADIRI</name>
<evidence type="ECO:0000313" key="12">
    <source>
        <dbReference type="Proteomes" id="UP000663828"/>
    </source>
</evidence>
<dbReference type="GO" id="GO:0005654">
    <property type="term" value="C:nucleoplasm"/>
    <property type="evidence" value="ECO:0007669"/>
    <property type="project" value="TreeGrafter"/>
</dbReference>
<evidence type="ECO:0000256" key="7">
    <source>
        <dbReference type="ARBA" id="ARBA00023054"/>
    </source>
</evidence>
<dbReference type="InterPro" id="IPR007356">
    <property type="entry name" value="tRNA_m1G_MeTrfase_euk"/>
</dbReference>
<evidence type="ECO:0000256" key="6">
    <source>
        <dbReference type="ARBA" id="ARBA00022946"/>
    </source>
</evidence>
<dbReference type="InterPro" id="IPR028564">
    <property type="entry name" value="MT_TRM10-typ"/>
</dbReference>
<protein>
    <recommendedName>
        <fullName evidence="9">RNA (guanine-9-)-methyltransferase domain-containing protein 1</fullName>
    </recommendedName>
</protein>
<sequence length="400" mass="46365">MVINGIVPFTSFEELRIVLSKLYYVSDSSFCSNLTSAKLVQDTTSASKDNNEWLWDYLRHRQKFQSLNDEQKRQVITLEMQTLREGGERIPDHIPEEYWPELISSPLLNNRRSLYNYLFIREVTKRKRAAERATVQERRSQATVRHAELAAAGLPLTNYPGYKSMFRQLAGGHTERSIRDSKLIVQARLGEQVLIDCGFEVEHARAKYITKLVDQIEFFFANIHEYHSPSFITLCNFAIDGQIQHEFARRHAQRRSVACFETTEASYSDLVDRQKLIYLSPHSPYEMSEYDHDAVYIIGAVVDTSVGGRPLTLAKAKRDNIKHQRLPLERYLKFGGNASRTLSLDKIYNILMALKHGKSWAEAFEAIPDRQVVERFTRPRLGRKESDRWGKWTGIRTETV</sequence>
<evidence type="ECO:0000256" key="3">
    <source>
        <dbReference type="ARBA" id="ARBA00022679"/>
    </source>
</evidence>
<keyword evidence="2" id="KW-0489">Methyltransferase</keyword>
<dbReference type="InterPro" id="IPR025812">
    <property type="entry name" value="Trm10_C_MTase_dom"/>
</dbReference>
<dbReference type="InterPro" id="IPR038459">
    <property type="entry name" value="MT_TRM10-typ_sf"/>
</dbReference>
<dbReference type="EMBL" id="CAJNOR010007983">
    <property type="protein sequence ID" value="CAF1626664.1"/>
    <property type="molecule type" value="Genomic_DNA"/>
</dbReference>
<dbReference type="GO" id="GO:0032259">
    <property type="term" value="P:methylation"/>
    <property type="evidence" value="ECO:0007669"/>
    <property type="project" value="UniProtKB-KW"/>
</dbReference>
<evidence type="ECO:0000259" key="10">
    <source>
        <dbReference type="PROSITE" id="PS51675"/>
    </source>
</evidence>
<dbReference type="GO" id="GO:0005739">
    <property type="term" value="C:mitochondrion"/>
    <property type="evidence" value="ECO:0007669"/>
    <property type="project" value="UniProtKB-SubCell"/>
</dbReference>
<keyword evidence="6" id="KW-0809">Transit peptide</keyword>
<keyword evidence="7" id="KW-0175">Coiled coil</keyword>
<dbReference type="GO" id="GO:0000049">
    <property type="term" value="F:tRNA binding"/>
    <property type="evidence" value="ECO:0007669"/>
    <property type="project" value="TreeGrafter"/>
</dbReference>
<keyword evidence="3" id="KW-0808">Transferase</keyword>
<evidence type="ECO:0000256" key="2">
    <source>
        <dbReference type="ARBA" id="ARBA00022603"/>
    </source>
</evidence>
<comment type="caution">
    <text evidence="11">The sequence shown here is derived from an EMBL/GenBank/DDBJ whole genome shotgun (WGS) entry which is preliminary data.</text>
</comment>